<organism evidence="1 2">
    <name type="scientific">Methanobrevibacter curvatus</name>
    <dbReference type="NCBI Taxonomy" id="49547"/>
    <lineage>
        <taxon>Archaea</taxon>
        <taxon>Methanobacteriati</taxon>
        <taxon>Methanobacteriota</taxon>
        <taxon>Methanomada group</taxon>
        <taxon>Methanobacteria</taxon>
        <taxon>Methanobacteriales</taxon>
        <taxon>Methanobacteriaceae</taxon>
        <taxon>Methanobrevibacter</taxon>
    </lineage>
</organism>
<proteinExistence type="predicted"/>
<keyword evidence="2" id="KW-1185">Reference proteome</keyword>
<protein>
    <submittedName>
        <fullName evidence="1">Uncharacterized protein</fullName>
    </submittedName>
</protein>
<gene>
    <name evidence="1" type="ORF">MBCUR_16000</name>
</gene>
<accession>A0A165ZP78</accession>
<dbReference type="EMBL" id="LWMV01000199">
    <property type="protein sequence ID" value="KZX10979.1"/>
    <property type="molecule type" value="Genomic_DNA"/>
</dbReference>
<reference evidence="1 2" key="1">
    <citation type="submission" date="2016-04" db="EMBL/GenBank/DDBJ databases">
        <title>Genome sequence of Methanobrevibacter curvatus DSM 11111.</title>
        <authorList>
            <person name="Poehlein A."/>
            <person name="Seedorf H."/>
            <person name="Daniel R."/>
        </authorList>
    </citation>
    <scope>NUCLEOTIDE SEQUENCE [LARGE SCALE GENOMIC DNA]</scope>
    <source>
        <strain evidence="1 2">DSM 11111</strain>
    </source>
</reference>
<sequence length="117" mass="13753">MLYIDKIKIMPIKMTRTVKGKDKIKELEKKYKKKENLKMISMSFIGTSLDKIDLGDWKCFQFHPKEKLKEKLTVFIEDLSFNVSDFEMLHTIKHSKVSSLNELALKLNKEISTVTNK</sequence>
<name>A0A165ZP78_9EURY</name>
<evidence type="ECO:0000313" key="1">
    <source>
        <dbReference type="EMBL" id="KZX10979.1"/>
    </source>
</evidence>
<dbReference type="PATRIC" id="fig|49547.3.peg.1709"/>
<evidence type="ECO:0000313" key="2">
    <source>
        <dbReference type="Proteomes" id="UP000077245"/>
    </source>
</evidence>
<dbReference type="AlphaFoldDB" id="A0A165ZP78"/>
<comment type="caution">
    <text evidence="1">The sequence shown here is derived from an EMBL/GenBank/DDBJ whole genome shotgun (WGS) entry which is preliminary data.</text>
</comment>
<dbReference type="Proteomes" id="UP000077245">
    <property type="component" value="Unassembled WGS sequence"/>
</dbReference>
<dbReference type="STRING" id="49547.MBCUR_16000"/>